<reference evidence="2" key="1">
    <citation type="submission" date="2020-10" db="EMBL/GenBank/DDBJ databases">
        <authorList>
            <person name="Gilroy R."/>
        </authorList>
    </citation>
    <scope>NUCLEOTIDE SEQUENCE</scope>
    <source>
        <strain evidence="2">CHK199-13235</strain>
    </source>
</reference>
<keyword evidence="1" id="KW-0472">Membrane</keyword>
<feature type="transmembrane region" description="Helical" evidence="1">
    <location>
        <begin position="21"/>
        <end position="39"/>
    </location>
</feature>
<evidence type="ECO:0008006" key="4">
    <source>
        <dbReference type="Google" id="ProtNLM"/>
    </source>
</evidence>
<dbReference type="EMBL" id="DVJP01000054">
    <property type="protein sequence ID" value="HIS76847.1"/>
    <property type="molecule type" value="Genomic_DNA"/>
</dbReference>
<feature type="transmembrane region" description="Helical" evidence="1">
    <location>
        <begin position="158"/>
        <end position="184"/>
    </location>
</feature>
<name>A0A9D1FNB5_9FIRM</name>
<sequence>MAKPFVSLLRREFSGRVWQMWGFFLAALLFQPLVFWFQIKDQYQPKRFEEVYLDSAAPVLLAVFFAGIVGWMIWLSLRDCGNGSICTLMTLPGGRGQLFWSKLLGYTGAVLLLLAGVLAGILLCYPVYLSWQAELAQRTNADLTLNAGLWLALNQTPLFRLLCPMTFQEMAASLLLLLALPVWACDTGWRIAGRHWIRGGILSLSTAVCWALVFRGRLTEAWLLEIPSLIVLAALVILMAADSLWLLHRGDI</sequence>
<keyword evidence="1" id="KW-0812">Transmembrane</keyword>
<comment type="caution">
    <text evidence="2">The sequence shown here is derived from an EMBL/GenBank/DDBJ whole genome shotgun (WGS) entry which is preliminary data.</text>
</comment>
<reference evidence="2" key="2">
    <citation type="journal article" date="2021" name="PeerJ">
        <title>Extensive microbial diversity within the chicken gut microbiome revealed by metagenomics and culture.</title>
        <authorList>
            <person name="Gilroy R."/>
            <person name="Ravi A."/>
            <person name="Getino M."/>
            <person name="Pursley I."/>
            <person name="Horton D.L."/>
            <person name="Alikhan N.F."/>
            <person name="Baker D."/>
            <person name="Gharbi K."/>
            <person name="Hall N."/>
            <person name="Watson M."/>
            <person name="Adriaenssens E.M."/>
            <person name="Foster-Nyarko E."/>
            <person name="Jarju S."/>
            <person name="Secka A."/>
            <person name="Antonio M."/>
            <person name="Oren A."/>
            <person name="Chaudhuri R.R."/>
            <person name="La Ragione R."/>
            <person name="Hildebrand F."/>
            <person name="Pallen M.J."/>
        </authorList>
    </citation>
    <scope>NUCLEOTIDE SEQUENCE</scope>
    <source>
        <strain evidence="2">CHK199-13235</strain>
    </source>
</reference>
<accession>A0A9D1FNB5</accession>
<gene>
    <name evidence="2" type="ORF">IAB51_08570</name>
</gene>
<feature type="transmembrane region" description="Helical" evidence="1">
    <location>
        <begin position="59"/>
        <end position="77"/>
    </location>
</feature>
<proteinExistence type="predicted"/>
<keyword evidence="1" id="KW-1133">Transmembrane helix</keyword>
<dbReference type="Proteomes" id="UP000824002">
    <property type="component" value="Unassembled WGS sequence"/>
</dbReference>
<protein>
    <recommendedName>
        <fullName evidence="4">ABC transporter permease</fullName>
    </recommendedName>
</protein>
<organism evidence="2 3">
    <name type="scientific">Candidatus Merdivicinus excrementipullorum</name>
    <dbReference type="NCBI Taxonomy" id="2840867"/>
    <lineage>
        <taxon>Bacteria</taxon>
        <taxon>Bacillati</taxon>
        <taxon>Bacillota</taxon>
        <taxon>Clostridia</taxon>
        <taxon>Eubacteriales</taxon>
        <taxon>Oscillospiraceae</taxon>
        <taxon>Oscillospiraceae incertae sedis</taxon>
        <taxon>Candidatus Merdivicinus</taxon>
    </lineage>
</organism>
<evidence type="ECO:0000313" key="3">
    <source>
        <dbReference type="Proteomes" id="UP000824002"/>
    </source>
</evidence>
<feature type="transmembrane region" description="Helical" evidence="1">
    <location>
        <begin position="196"/>
        <end position="214"/>
    </location>
</feature>
<feature type="transmembrane region" description="Helical" evidence="1">
    <location>
        <begin position="103"/>
        <end position="128"/>
    </location>
</feature>
<feature type="transmembrane region" description="Helical" evidence="1">
    <location>
        <begin position="226"/>
        <end position="247"/>
    </location>
</feature>
<dbReference type="AlphaFoldDB" id="A0A9D1FNB5"/>
<evidence type="ECO:0000313" key="2">
    <source>
        <dbReference type="EMBL" id="HIS76847.1"/>
    </source>
</evidence>
<evidence type="ECO:0000256" key="1">
    <source>
        <dbReference type="SAM" id="Phobius"/>
    </source>
</evidence>